<gene>
    <name evidence="2" type="ORF">COV72_00685</name>
</gene>
<evidence type="ECO:0000256" key="1">
    <source>
        <dbReference type="SAM" id="MobiDB-lite"/>
    </source>
</evidence>
<name>A0A2H0LZS9_9BACT</name>
<sequence length="64" mass="7098">MSSIFGKTQGFGKRQAGGTVAERKMVKQKMVQAIVKKLKADGKPIDLQAIHKEVLGKCSRKRQK</sequence>
<accession>A0A2H0LZS9</accession>
<evidence type="ECO:0000313" key="3">
    <source>
        <dbReference type="Proteomes" id="UP000229641"/>
    </source>
</evidence>
<protein>
    <submittedName>
        <fullName evidence="2">Uncharacterized protein</fullName>
    </submittedName>
</protein>
<organism evidence="2 3">
    <name type="scientific">Candidatus Ghiorseimicrobium undicola</name>
    <dbReference type="NCBI Taxonomy" id="1974746"/>
    <lineage>
        <taxon>Bacteria</taxon>
        <taxon>Pseudomonadati</taxon>
        <taxon>Candidatus Omnitrophota</taxon>
        <taxon>Candidatus Ghiorseimicrobium</taxon>
    </lineage>
</organism>
<dbReference type="EMBL" id="PCWA01000013">
    <property type="protein sequence ID" value="PIQ89901.1"/>
    <property type="molecule type" value="Genomic_DNA"/>
</dbReference>
<feature type="region of interest" description="Disordered" evidence="1">
    <location>
        <begin position="1"/>
        <end position="20"/>
    </location>
</feature>
<dbReference type="Proteomes" id="UP000229641">
    <property type="component" value="Unassembled WGS sequence"/>
</dbReference>
<proteinExistence type="predicted"/>
<reference evidence="2 3" key="1">
    <citation type="submission" date="2017-09" db="EMBL/GenBank/DDBJ databases">
        <title>Depth-based differentiation of microbial function through sediment-hosted aquifers and enrichment of novel symbionts in the deep terrestrial subsurface.</title>
        <authorList>
            <person name="Probst A.J."/>
            <person name="Ladd B."/>
            <person name="Jarett J.K."/>
            <person name="Geller-Mcgrath D.E."/>
            <person name="Sieber C.M."/>
            <person name="Emerson J.B."/>
            <person name="Anantharaman K."/>
            <person name="Thomas B.C."/>
            <person name="Malmstrom R."/>
            <person name="Stieglmeier M."/>
            <person name="Klingl A."/>
            <person name="Woyke T."/>
            <person name="Ryan C.M."/>
            <person name="Banfield J.F."/>
        </authorList>
    </citation>
    <scope>NUCLEOTIDE SEQUENCE [LARGE SCALE GENOMIC DNA]</scope>
    <source>
        <strain evidence="2">CG11_big_fil_rev_8_21_14_0_20_42_13</strain>
    </source>
</reference>
<evidence type="ECO:0000313" key="2">
    <source>
        <dbReference type="EMBL" id="PIQ89901.1"/>
    </source>
</evidence>
<comment type="caution">
    <text evidence="2">The sequence shown here is derived from an EMBL/GenBank/DDBJ whole genome shotgun (WGS) entry which is preliminary data.</text>
</comment>
<dbReference type="AlphaFoldDB" id="A0A2H0LZS9"/>